<name>A0ABD1ZXP5_VESSQ</name>
<reference evidence="1 2" key="1">
    <citation type="journal article" date="2024" name="Ann. Entomol. Soc. Am.">
        <title>Genomic analyses of the southern and eastern yellowjacket wasps (Hymenoptera: Vespidae) reveal evolutionary signatures of social life.</title>
        <authorList>
            <person name="Catto M.A."/>
            <person name="Caine P.B."/>
            <person name="Orr S.E."/>
            <person name="Hunt B.G."/>
            <person name="Goodisman M.A.D."/>
        </authorList>
    </citation>
    <scope>NUCLEOTIDE SEQUENCE [LARGE SCALE GENOMIC DNA]</scope>
    <source>
        <strain evidence="1">233</strain>
        <tissue evidence="1">Head and thorax</tissue>
    </source>
</reference>
<evidence type="ECO:0000313" key="2">
    <source>
        <dbReference type="Proteomes" id="UP001607302"/>
    </source>
</evidence>
<accession>A0ABD1ZXP5</accession>
<gene>
    <name evidence="1" type="ORF">V1478_017553</name>
</gene>
<comment type="caution">
    <text evidence="1">The sequence shown here is derived from an EMBL/GenBank/DDBJ whole genome shotgun (WGS) entry which is preliminary data.</text>
</comment>
<dbReference type="InterPro" id="IPR052011">
    <property type="entry name" value="CENP-NAC/CAD_complex"/>
</dbReference>
<proteinExistence type="predicted"/>
<dbReference type="AlphaFoldDB" id="A0ABD1ZXP5"/>
<sequence>MSTENSRKQRILNVLRRFKFEELEDAVLPVFPETSWNLVRSQLVVQHESFTTTKVAAILGKIINDTNVQEKELRQRLMRLELIDISRHKRKHWFTYSVSGPNDEPLHIGTADFKRSVKEKLDRKKLSSAKIEIDAIVFKGIMYLSIKNVKKNSLRVPANYFAIFLDQKYLFSSKKNAPQMFFDAITHTMGYNKHKSIDLKGKDLMSLIRLLRLRMQGALSASDIINRRTYHDAQPIVRLLDTGVDYTQERQRRNFTENCFGVNPPTLDTLVVRGPSSSISDREVASRLTDDIIQVGWEFRSEDVIMFLTTLFERGILLAPLPPYISDFMSMGRNMLTLEE</sequence>
<organism evidence="1 2">
    <name type="scientific">Vespula squamosa</name>
    <name type="common">Southern yellow jacket</name>
    <name type="synonym">Wasp</name>
    <dbReference type="NCBI Taxonomy" id="30214"/>
    <lineage>
        <taxon>Eukaryota</taxon>
        <taxon>Metazoa</taxon>
        <taxon>Ecdysozoa</taxon>
        <taxon>Arthropoda</taxon>
        <taxon>Hexapoda</taxon>
        <taxon>Insecta</taxon>
        <taxon>Pterygota</taxon>
        <taxon>Neoptera</taxon>
        <taxon>Endopterygota</taxon>
        <taxon>Hymenoptera</taxon>
        <taxon>Apocrita</taxon>
        <taxon>Aculeata</taxon>
        <taxon>Vespoidea</taxon>
        <taxon>Vespidae</taxon>
        <taxon>Vespinae</taxon>
        <taxon>Vespula</taxon>
    </lineage>
</organism>
<dbReference type="EMBL" id="JAUDFV010000164">
    <property type="protein sequence ID" value="KAL2712962.1"/>
    <property type="molecule type" value="Genomic_DNA"/>
</dbReference>
<dbReference type="PANTHER" id="PTHR46790:SF1">
    <property type="entry name" value="CENTROMERE PROTEIN N"/>
    <property type="match status" value="1"/>
</dbReference>
<dbReference type="PANTHER" id="PTHR46790">
    <property type="entry name" value="CENTROMERE PROTEIN N"/>
    <property type="match status" value="1"/>
</dbReference>
<keyword evidence="2" id="KW-1185">Reference proteome</keyword>
<protein>
    <submittedName>
        <fullName evidence="1">Uncharacterized protein</fullName>
    </submittedName>
</protein>
<evidence type="ECO:0000313" key="1">
    <source>
        <dbReference type="EMBL" id="KAL2712962.1"/>
    </source>
</evidence>
<dbReference type="Proteomes" id="UP001607302">
    <property type="component" value="Unassembled WGS sequence"/>
</dbReference>